<dbReference type="InterPro" id="IPR001190">
    <property type="entry name" value="SRCR"/>
</dbReference>
<evidence type="ECO:0000256" key="1">
    <source>
        <dbReference type="ARBA" id="ARBA00023157"/>
    </source>
</evidence>
<comment type="caution">
    <text evidence="2">Lacks conserved residue(s) required for the propagation of feature annotation.</text>
</comment>
<keyword evidence="5" id="KW-1185">Reference proteome</keyword>
<dbReference type="EMBL" id="MRZV01000268">
    <property type="protein sequence ID" value="PIK53987.1"/>
    <property type="molecule type" value="Genomic_DNA"/>
</dbReference>
<name>A0A2G8L156_STIJA</name>
<comment type="caution">
    <text evidence="4">The sequence shown here is derived from an EMBL/GenBank/DDBJ whole genome shotgun (WGS) entry which is preliminary data.</text>
</comment>
<protein>
    <recommendedName>
        <fullName evidence="3">SRCR domain-containing protein</fullName>
    </recommendedName>
</protein>
<sequence>MKSDPVRKRSSRSLWRSLFWKRQRRIAMDNVACVGNEFSLGECRFTPGSQSSCGHDKDVGILCGTAQTHVGTCGVRAFEHGAHVKIVGGSSAKHGSWPWQVH</sequence>
<feature type="domain" description="SRCR" evidence="3">
    <location>
        <begin position="26"/>
        <end position="64"/>
    </location>
</feature>
<dbReference type="PROSITE" id="PS50287">
    <property type="entry name" value="SRCR_2"/>
    <property type="match status" value="1"/>
</dbReference>
<reference evidence="4 5" key="1">
    <citation type="journal article" date="2017" name="PLoS Biol.">
        <title>The sea cucumber genome provides insights into morphological evolution and visceral regeneration.</title>
        <authorList>
            <person name="Zhang X."/>
            <person name="Sun L."/>
            <person name="Yuan J."/>
            <person name="Sun Y."/>
            <person name="Gao Y."/>
            <person name="Zhang L."/>
            <person name="Li S."/>
            <person name="Dai H."/>
            <person name="Hamel J.F."/>
            <person name="Liu C."/>
            <person name="Yu Y."/>
            <person name="Liu S."/>
            <person name="Lin W."/>
            <person name="Guo K."/>
            <person name="Jin S."/>
            <person name="Xu P."/>
            <person name="Storey K.B."/>
            <person name="Huan P."/>
            <person name="Zhang T."/>
            <person name="Zhou Y."/>
            <person name="Zhang J."/>
            <person name="Lin C."/>
            <person name="Li X."/>
            <person name="Xing L."/>
            <person name="Huo D."/>
            <person name="Sun M."/>
            <person name="Wang L."/>
            <person name="Mercier A."/>
            <person name="Li F."/>
            <person name="Yang H."/>
            <person name="Xiang J."/>
        </authorList>
    </citation>
    <scope>NUCLEOTIDE SEQUENCE [LARGE SCALE GENOMIC DNA]</scope>
    <source>
        <strain evidence="4">Shaxun</strain>
        <tissue evidence="4">Muscle</tissue>
    </source>
</reference>
<evidence type="ECO:0000313" key="5">
    <source>
        <dbReference type="Proteomes" id="UP000230750"/>
    </source>
</evidence>
<proteinExistence type="predicted"/>
<accession>A0A2G8L156</accession>
<evidence type="ECO:0000256" key="2">
    <source>
        <dbReference type="PROSITE-ProRule" id="PRU00196"/>
    </source>
</evidence>
<dbReference type="STRING" id="307972.A0A2G8L156"/>
<dbReference type="SUPFAM" id="SSF56487">
    <property type="entry name" value="SRCR-like"/>
    <property type="match status" value="1"/>
</dbReference>
<dbReference type="Gene3D" id="3.10.250.10">
    <property type="entry name" value="SRCR-like domain"/>
    <property type="match status" value="1"/>
</dbReference>
<feature type="disulfide bond" evidence="2">
    <location>
        <begin position="33"/>
        <end position="43"/>
    </location>
</feature>
<evidence type="ECO:0000313" key="4">
    <source>
        <dbReference type="EMBL" id="PIK53987.1"/>
    </source>
</evidence>
<dbReference type="AlphaFoldDB" id="A0A2G8L156"/>
<organism evidence="4 5">
    <name type="scientific">Stichopus japonicus</name>
    <name type="common">Sea cucumber</name>
    <dbReference type="NCBI Taxonomy" id="307972"/>
    <lineage>
        <taxon>Eukaryota</taxon>
        <taxon>Metazoa</taxon>
        <taxon>Echinodermata</taxon>
        <taxon>Eleutherozoa</taxon>
        <taxon>Echinozoa</taxon>
        <taxon>Holothuroidea</taxon>
        <taxon>Aspidochirotacea</taxon>
        <taxon>Aspidochirotida</taxon>
        <taxon>Stichopodidae</taxon>
        <taxon>Apostichopus</taxon>
    </lineage>
</organism>
<dbReference type="InterPro" id="IPR036772">
    <property type="entry name" value="SRCR-like_dom_sf"/>
</dbReference>
<dbReference type="Proteomes" id="UP000230750">
    <property type="component" value="Unassembled WGS sequence"/>
</dbReference>
<dbReference type="Pfam" id="PF00530">
    <property type="entry name" value="SRCR"/>
    <property type="match status" value="1"/>
</dbReference>
<gene>
    <name evidence="4" type="ORF">BSL78_09124</name>
</gene>
<dbReference type="GO" id="GO:0016020">
    <property type="term" value="C:membrane"/>
    <property type="evidence" value="ECO:0007669"/>
    <property type="project" value="InterPro"/>
</dbReference>
<evidence type="ECO:0000259" key="3">
    <source>
        <dbReference type="PROSITE" id="PS50287"/>
    </source>
</evidence>
<keyword evidence="1 2" id="KW-1015">Disulfide bond</keyword>